<organism evidence="1 2">
    <name type="scientific">Bodo saltans</name>
    <name type="common">Flagellated protozoan</name>
    <dbReference type="NCBI Taxonomy" id="75058"/>
    <lineage>
        <taxon>Eukaryota</taxon>
        <taxon>Discoba</taxon>
        <taxon>Euglenozoa</taxon>
        <taxon>Kinetoplastea</taxon>
        <taxon>Metakinetoplastina</taxon>
        <taxon>Eubodonida</taxon>
        <taxon>Bodonidae</taxon>
        <taxon>Bodo</taxon>
    </lineage>
</organism>
<dbReference type="VEuPathDB" id="TriTrypDB:BSAL_25680"/>
<dbReference type="Proteomes" id="UP000051952">
    <property type="component" value="Unassembled WGS sequence"/>
</dbReference>
<gene>
    <name evidence="1" type="ORF">BSAL_25680</name>
</gene>
<reference evidence="2" key="1">
    <citation type="submission" date="2015-09" db="EMBL/GenBank/DDBJ databases">
        <authorList>
            <consortium name="Pathogen Informatics"/>
        </authorList>
    </citation>
    <scope>NUCLEOTIDE SEQUENCE [LARGE SCALE GENOMIC DNA]</scope>
    <source>
        <strain evidence="2">Lake Konstanz</strain>
    </source>
</reference>
<proteinExistence type="predicted"/>
<sequence length="70" mass="8268">MRNPLQVCGDVAYVLWTVGDRLRNVYRLSTTEETRSNDFHRTLRIGLLFALCTSLLIRRDLVQFQQIQQK</sequence>
<protein>
    <submittedName>
        <fullName evidence="1">Uncharacterized protein</fullName>
    </submittedName>
</protein>
<evidence type="ECO:0000313" key="2">
    <source>
        <dbReference type="Proteomes" id="UP000051952"/>
    </source>
</evidence>
<dbReference type="AlphaFoldDB" id="A0A0S4JLU8"/>
<dbReference type="EMBL" id="CYKH01001805">
    <property type="protein sequence ID" value="CUG90237.1"/>
    <property type="molecule type" value="Genomic_DNA"/>
</dbReference>
<evidence type="ECO:0000313" key="1">
    <source>
        <dbReference type="EMBL" id="CUG90237.1"/>
    </source>
</evidence>
<keyword evidence="2" id="KW-1185">Reference proteome</keyword>
<accession>A0A0S4JLU8</accession>
<name>A0A0S4JLU8_BODSA</name>